<feature type="transmembrane region" description="Helical" evidence="1">
    <location>
        <begin position="56"/>
        <end position="77"/>
    </location>
</feature>
<evidence type="ECO:0000256" key="1">
    <source>
        <dbReference type="SAM" id="Phobius"/>
    </source>
</evidence>
<dbReference type="EMBL" id="HBIO01028903">
    <property type="protein sequence ID" value="CAE0477297.1"/>
    <property type="molecule type" value="Transcribed_RNA"/>
</dbReference>
<reference evidence="2" key="1">
    <citation type="submission" date="2021-01" db="EMBL/GenBank/DDBJ databases">
        <authorList>
            <person name="Corre E."/>
            <person name="Pelletier E."/>
            <person name="Niang G."/>
            <person name="Scheremetjew M."/>
            <person name="Finn R."/>
            <person name="Kale V."/>
            <person name="Holt S."/>
            <person name="Cochrane G."/>
            <person name="Meng A."/>
            <person name="Brown T."/>
            <person name="Cohen L."/>
        </authorList>
    </citation>
    <scope>NUCLEOTIDE SEQUENCE</scope>
    <source>
        <strain evidence="2">MM31A-1</strain>
    </source>
</reference>
<sequence length="328" mass="36907">MLFLAKNSSEHALPIIVFVLQILILVLISIDLMQTYDRELITPMNIPVGVNWSVTVSQYIACIVSVFSADDLVYGVLHVGKHIRIGPRNCVPMNEPATSIKWEVSNFMRMVEGAIVIFASFIFIVQSSTAIDLWLNFAAVTFVGQLDNLAFTLAKMNFFRNAEWELAKRVSDYRVHINHSRQSFKRIVRIILCVGVTVMIAGLSIIFYTQYNLHFACKSITITVGESSSAFPLARYLSGTYILDTTRINGRPVYVQKQGTNGAFLAYCGSINQWTVSSYDDESRGNIDDPCYYFDLQSETTRTYDVAEIKTLRLPVRNGGVVIGWCIC</sequence>
<keyword evidence="1" id="KW-1133">Transmembrane helix</keyword>
<protein>
    <submittedName>
        <fullName evidence="2">Uncharacterized protein</fullName>
    </submittedName>
</protein>
<keyword evidence="1" id="KW-0472">Membrane</keyword>
<name>A0A7S3QH02_9STRA</name>
<gene>
    <name evidence="2" type="ORF">CDEB00056_LOCUS22150</name>
</gene>
<evidence type="ECO:0000313" key="2">
    <source>
        <dbReference type="EMBL" id="CAE0477297.1"/>
    </source>
</evidence>
<accession>A0A7S3QH02</accession>
<organism evidence="2">
    <name type="scientific">Chaetoceros debilis</name>
    <dbReference type="NCBI Taxonomy" id="122233"/>
    <lineage>
        <taxon>Eukaryota</taxon>
        <taxon>Sar</taxon>
        <taxon>Stramenopiles</taxon>
        <taxon>Ochrophyta</taxon>
        <taxon>Bacillariophyta</taxon>
        <taxon>Coscinodiscophyceae</taxon>
        <taxon>Chaetocerotophycidae</taxon>
        <taxon>Chaetocerotales</taxon>
        <taxon>Chaetocerotaceae</taxon>
        <taxon>Chaetoceros</taxon>
    </lineage>
</organism>
<dbReference type="AlphaFoldDB" id="A0A7S3QH02"/>
<feature type="transmembrane region" description="Helical" evidence="1">
    <location>
        <begin position="12"/>
        <end position="36"/>
    </location>
</feature>
<keyword evidence="1" id="KW-0812">Transmembrane</keyword>
<feature type="transmembrane region" description="Helical" evidence="1">
    <location>
        <begin position="110"/>
        <end position="127"/>
    </location>
</feature>
<proteinExistence type="predicted"/>
<feature type="transmembrane region" description="Helical" evidence="1">
    <location>
        <begin position="187"/>
        <end position="208"/>
    </location>
</feature>